<proteinExistence type="predicted"/>
<sequence>MQTASLISDIASKACSSSKSDLRLFRIILYGAVIYTCVD</sequence>
<dbReference type="Proteomes" id="UP000002350">
    <property type="component" value="Chromosome"/>
</dbReference>
<organism evidence="1 2">
    <name type="scientific">Shewanella violacea (strain JCM 10179 / CIP 106290 / LMG 19151 / DSS12)</name>
    <dbReference type="NCBI Taxonomy" id="637905"/>
    <lineage>
        <taxon>Bacteria</taxon>
        <taxon>Pseudomonadati</taxon>
        <taxon>Pseudomonadota</taxon>
        <taxon>Gammaproteobacteria</taxon>
        <taxon>Alteromonadales</taxon>
        <taxon>Shewanellaceae</taxon>
        <taxon>Shewanella</taxon>
    </lineage>
</organism>
<dbReference type="KEGG" id="svo:SVI_3767"/>
<dbReference type="AlphaFoldDB" id="D4ZCJ3"/>
<dbReference type="EMBL" id="AP011177">
    <property type="protein sequence ID" value="BAJ03738.1"/>
    <property type="molecule type" value="Genomic_DNA"/>
</dbReference>
<name>D4ZCJ3_SHEVD</name>
<keyword evidence="2" id="KW-1185">Reference proteome</keyword>
<reference evidence="2" key="1">
    <citation type="journal article" date="2010" name="Mol. Biosyst.">
        <title>Complete genome sequence and comparative analysis of Shewanella violacea, a psychrophilic and piezophilic bacterium from deep sea floor sediments.</title>
        <authorList>
            <person name="Aono E."/>
            <person name="Baba T."/>
            <person name="Ara T."/>
            <person name="Nishi T."/>
            <person name="Nakamichi T."/>
            <person name="Inamoto E."/>
            <person name="Toyonaga H."/>
            <person name="Hasegawa M."/>
            <person name="Takai Y."/>
            <person name="Okumura Y."/>
            <person name="Baba M."/>
            <person name="Tomita M."/>
            <person name="Kato C."/>
            <person name="Oshima T."/>
            <person name="Nakasone K."/>
            <person name="Mori H."/>
        </authorList>
    </citation>
    <scope>NUCLEOTIDE SEQUENCE [LARGE SCALE GENOMIC DNA]</scope>
    <source>
        <strain evidence="2">JCM 10179 / CIP 106290 / LMG 19151 / DSS12</strain>
    </source>
</reference>
<evidence type="ECO:0000313" key="1">
    <source>
        <dbReference type="EMBL" id="BAJ03738.1"/>
    </source>
</evidence>
<dbReference type="HOGENOM" id="CLU_3316913_0_0_6"/>
<protein>
    <submittedName>
        <fullName evidence="1">Uncharacterized protein</fullName>
    </submittedName>
</protein>
<accession>D4ZCJ3</accession>
<gene>
    <name evidence="1" type="ordered locus">SVI_3767</name>
</gene>
<evidence type="ECO:0000313" key="2">
    <source>
        <dbReference type="Proteomes" id="UP000002350"/>
    </source>
</evidence>